<evidence type="ECO:0000313" key="6">
    <source>
        <dbReference type="Proteomes" id="UP001596109"/>
    </source>
</evidence>
<dbReference type="InterPro" id="IPR011765">
    <property type="entry name" value="Pept_M16_N"/>
</dbReference>
<dbReference type="EMBL" id="JBHSNO010000005">
    <property type="protein sequence ID" value="MFC5588380.1"/>
    <property type="molecule type" value="Genomic_DNA"/>
</dbReference>
<evidence type="ECO:0000259" key="3">
    <source>
        <dbReference type="Pfam" id="PF00675"/>
    </source>
</evidence>
<protein>
    <submittedName>
        <fullName evidence="5">M16 family metallopeptidase</fullName>
    </submittedName>
</protein>
<dbReference type="Proteomes" id="UP001596109">
    <property type="component" value="Unassembled WGS sequence"/>
</dbReference>
<dbReference type="Pfam" id="PF05193">
    <property type="entry name" value="Peptidase_M16_C"/>
    <property type="match status" value="1"/>
</dbReference>
<reference evidence="6" key="1">
    <citation type="journal article" date="2019" name="Int. J. Syst. Evol. Microbiol.">
        <title>The Global Catalogue of Microorganisms (GCM) 10K type strain sequencing project: providing services to taxonomists for standard genome sequencing and annotation.</title>
        <authorList>
            <consortium name="The Broad Institute Genomics Platform"/>
            <consortium name="The Broad Institute Genome Sequencing Center for Infectious Disease"/>
            <person name="Wu L."/>
            <person name="Ma J."/>
        </authorList>
    </citation>
    <scope>NUCLEOTIDE SEQUENCE [LARGE SCALE GENOMIC DNA]</scope>
    <source>
        <strain evidence="6">CGMCC 4.1434</strain>
    </source>
</reference>
<accession>A0ABW0TIY4</accession>
<name>A0ABW0TIY4_9BACL</name>
<comment type="similarity">
    <text evidence="1 2">Belongs to the peptidase M16 family.</text>
</comment>
<dbReference type="InterPro" id="IPR007863">
    <property type="entry name" value="Peptidase_M16_C"/>
</dbReference>
<proteinExistence type="inferred from homology"/>
<dbReference type="PANTHER" id="PTHR11851:SF49">
    <property type="entry name" value="MITOCHONDRIAL-PROCESSING PEPTIDASE SUBUNIT ALPHA"/>
    <property type="match status" value="1"/>
</dbReference>
<dbReference type="InterPro" id="IPR050361">
    <property type="entry name" value="MPP/UQCRC_Complex"/>
</dbReference>
<feature type="domain" description="Peptidase M16 N-terminal" evidence="3">
    <location>
        <begin position="12"/>
        <end position="158"/>
    </location>
</feature>
<dbReference type="InterPro" id="IPR011249">
    <property type="entry name" value="Metalloenz_LuxS/M16"/>
</dbReference>
<evidence type="ECO:0000256" key="1">
    <source>
        <dbReference type="ARBA" id="ARBA00007261"/>
    </source>
</evidence>
<comment type="caution">
    <text evidence="5">The sequence shown here is derived from an EMBL/GenBank/DDBJ whole genome shotgun (WGS) entry which is preliminary data.</text>
</comment>
<gene>
    <name evidence="5" type="ORF">ACFPRA_05760</name>
</gene>
<evidence type="ECO:0000259" key="4">
    <source>
        <dbReference type="Pfam" id="PF05193"/>
    </source>
</evidence>
<sequence>MVEKYVCPNGVRIVHEKMPHVRSVAIGVWVGAGSLDERESESGIAHFIEHMLFKGTATRNARAIAEEFDRIGGEANAFTSKEMTCFYTTVLGHHAPRALSVLADMFFNSLFDEQEIEKEKSIILDELAAVEDTPDDDVDERLWRTMYPDHAIGRSVLGNENTITAFDRDAIQAFMDRMYTPDRLVISIAGNYDERLLKLIEVQFGSFRRGGEDKSQTSLPSAVFHSGTTMKAKDIEQAHVCLGYPGLSIKDERLHDLILLDSIIGGTMSSRLFQEVREERGLAYSVYSYYSSYLSTGNFMIYGGTSPENMRKLSETIDGVIQSILTEGITENELHNAKEQLKGGFLLGLESSESRMHRNGKNELILQEHKSMDEVVALIDDVKARDVYRMANELLTKERALSIIAPARVLENIEI</sequence>
<dbReference type="InterPro" id="IPR001431">
    <property type="entry name" value="Pept_M16_Zn_BS"/>
</dbReference>
<dbReference type="Gene3D" id="3.30.830.10">
    <property type="entry name" value="Metalloenzyme, LuxS/M16 peptidase-like"/>
    <property type="match status" value="2"/>
</dbReference>
<evidence type="ECO:0000256" key="2">
    <source>
        <dbReference type="RuleBase" id="RU004447"/>
    </source>
</evidence>
<keyword evidence="6" id="KW-1185">Reference proteome</keyword>
<dbReference type="Pfam" id="PF00675">
    <property type="entry name" value="Peptidase_M16"/>
    <property type="match status" value="1"/>
</dbReference>
<dbReference type="RefSeq" id="WP_381431634.1">
    <property type="nucleotide sequence ID" value="NZ_JBHSNO010000005.1"/>
</dbReference>
<dbReference type="PANTHER" id="PTHR11851">
    <property type="entry name" value="METALLOPROTEASE"/>
    <property type="match status" value="1"/>
</dbReference>
<dbReference type="SUPFAM" id="SSF63411">
    <property type="entry name" value="LuxS/MPP-like metallohydrolase"/>
    <property type="match status" value="2"/>
</dbReference>
<feature type="domain" description="Peptidase M16 C-terminal" evidence="4">
    <location>
        <begin position="166"/>
        <end position="341"/>
    </location>
</feature>
<organism evidence="5 6">
    <name type="scientific">Sporosarcina soli</name>
    <dbReference type="NCBI Taxonomy" id="334736"/>
    <lineage>
        <taxon>Bacteria</taxon>
        <taxon>Bacillati</taxon>
        <taxon>Bacillota</taxon>
        <taxon>Bacilli</taxon>
        <taxon>Bacillales</taxon>
        <taxon>Caryophanaceae</taxon>
        <taxon>Sporosarcina</taxon>
    </lineage>
</organism>
<dbReference type="PROSITE" id="PS00143">
    <property type="entry name" value="INSULINASE"/>
    <property type="match status" value="1"/>
</dbReference>
<evidence type="ECO:0000313" key="5">
    <source>
        <dbReference type="EMBL" id="MFC5588380.1"/>
    </source>
</evidence>